<protein>
    <submittedName>
        <fullName evidence="1">Uncharacterized protein</fullName>
    </submittedName>
</protein>
<name>A0A193QG87_SODGM</name>
<reference evidence="1 2" key="1">
    <citation type="submission" date="2015-05" db="EMBL/GenBank/DDBJ databases">
        <authorList>
            <person name="Goodhead I."/>
        </authorList>
    </citation>
    <scope>NUCLEOTIDE SEQUENCE [LARGE SCALE GENOMIC DNA]</scope>
    <source>
        <strain evidence="2">morsitans</strain>
    </source>
</reference>
<gene>
    <name evidence="1" type="ORF">SGGMMB4_01141</name>
</gene>
<dbReference type="EMBL" id="LN854557">
    <property type="protein sequence ID" value="CRL44189.1"/>
    <property type="molecule type" value="Genomic_DNA"/>
</dbReference>
<organism evidence="1 2">
    <name type="scientific">Sodalis glossinidius (strain morsitans)</name>
    <dbReference type="NCBI Taxonomy" id="343509"/>
    <lineage>
        <taxon>Bacteria</taxon>
        <taxon>Pseudomonadati</taxon>
        <taxon>Pseudomonadota</taxon>
        <taxon>Gammaproteobacteria</taxon>
        <taxon>Enterobacterales</taxon>
        <taxon>Bruguierivoracaceae</taxon>
        <taxon>Sodalis</taxon>
    </lineage>
</organism>
<accession>A0A193QG87</accession>
<dbReference type="AlphaFoldDB" id="A0A193QG87"/>
<dbReference type="Proteomes" id="UP000245838">
    <property type="component" value="Chromosome sggmmb4_Chromosome"/>
</dbReference>
<evidence type="ECO:0000313" key="1">
    <source>
        <dbReference type="EMBL" id="CRL44189.1"/>
    </source>
</evidence>
<sequence length="101" mass="11775">MFWKGKPGLKAVRFTSRALLDGRGGANTTTTETLWHNEILCCYYRRRAVTTLKILSECRFLVEIIIYVSCLCQIDLKKSMILYYAMKPRINKHSQKPLFIV</sequence>
<evidence type="ECO:0000313" key="2">
    <source>
        <dbReference type="Proteomes" id="UP000245838"/>
    </source>
</evidence>
<proteinExistence type="predicted"/>
<dbReference type="BioCyc" id="SGLO343509:SGP1_RS04315-MONOMER"/>